<dbReference type="CDD" id="cd05014">
    <property type="entry name" value="SIS_Kpsf"/>
    <property type="match status" value="1"/>
</dbReference>
<dbReference type="OrthoDB" id="1872003at2759"/>
<evidence type="ECO:0000313" key="3">
    <source>
        <dbReference type="EMBL" id="KIV80705.1"/>
    </source>
</evidence>
<dbReference type="InterPro" id="IPR001347">
    <property type="entry name" value="SIS_dom"/>
</dbReference>
<dbReference type="InterPro" id="IPR035474">
    <property type="entry name" value="SIS_Kpsf"/>
</dbReference>
<feature type="domain" description="SIS" evidence="2">
    <location>
        <begin position="91"/>
        <end position="243"/>
    </location>
</feature>
<dbReference type="Gene3D" id="3.40.50.10490">
    <property type="entry name" value="Glucose-6-phosphate isomerase like protein, domain 1"/>
    <property type="match status" value="1"/>
</dbReference>
<dbReference type="AlphaFoldDB" id="A0A0D1VWP2"/>
<dbReference type="SUPFAM" id="SSF53697">
    <property type="entry name" value="SIS domain"/>
    <property type="match status" value="1"/>
</dbReference>
<dbReference type="GO" id="GO:0097367">
    <property type="term" value="F:carbohydrate derivative binding"/>
    <property type="evidence" value="ECO:0007669"/>
    <property type="project" value="InterPro"/>
</dbReference>
<dbReference type="Proteomes" id="UP000053599">
    <property type="component" value="Unassembled WGS sequence"/>
</dbReference>
<dbReference type="PROSITE" id="PS51464">
    <property type="entry name" value="SIS"/>
    <property type="match status" value="1"/>
</dbReference>
<dbReference type="PANTHER" id="PTHR38418">
    <property type="entry name" value="SUGAR ISOMERASE, KPSF/GUTQ (AFU_ORTHOLOGUE AFUA_6G08860)"/>
    <property type="match status" value="1"/>
</dbReference>
<dbReference type="InterPro" id="IPR046348">
    <property type="entry name" value="SIS_dom_sf"/>
</dbReference>
<evidence type="ECO:0000313" key="4">
    <source>
        <dbReference type="Proteomes" id="UP000053599"/>
    </source>
</evidence>
<feature type="region of interest" description="Disordered" evidence="1">
    <location>
        <begin position="1"/>
        <end position="20"/>
    </location>
</feature>
<proteinExistence type="predicted"/>
<name>A0A0D1VWP2_9EURO</name>
<reference evidence="3 4" key="1">
    <citation type="submission" date="2015-01" db="EMBL/GenBank/DDBJ databases">
        <title>The Genome Sequence of Exophiala sideris CBS121828.</title>
        <authorList>
            <consortium name="The Broad Institute Genomics Platform"/>
            <person name="Cuomo C."/>
            <person name="de Hoog S."/>
            <person name="Gorbushina A."/>
            <person name="Stielow B."/>
            <person name="Teixiera M."/>
            <person name="Abouelleil A."/>
            <person name="Chapman S.B."/>
            <person name="Priest M."/>
            <person name="Young S.K."/>
            <person name="Wortman J."/>
            <person name="Nusbaum C."/>
            <person name="Birren B."/>
        </authorList>
    </citation>
    <scope>NUCLEOTIDE SEQUENCE [LARGE SCALE GENOMIC DNA]</scope>
    <source>
        <strain evidence="3 4">CBS 121828</strain>
    </source>
</reference>
<dbReference type="Pfam" id="PF01380">
    <property type="entry name" value="SIS"/>
    <property type="match status" value="1"/>
</dbReference>
<protein>
    <recommendedName>
        <fullName evidence="2">SIS domain-containing protein</fullName>
    </recommendedName>
</protein>
<dbReference type="HOGENOM" id="CLU_022884_0_0_1"/>
<accession>A0A0D1VWP2</accession>
<gene>
    <name evidence="3" type="ORF">PV11_08189</name>
</gene>
<sequence>MAFSHRPSFPTPLTPSMPLSGPITEQIESLPITPPEVPDDFYETAFKPDSRTIRKALHVLSTERLALTHLEELYTNSAEIQESLLNAISQIISSESRHGKTIFTGVGKSGHIAKKLVATFVSLGIHAVFLHPIEALHGDLGVVRSNDTIVMVTFSGKTPELLSLLPHIQPCIPLLVMTAHLNASTCPLATHPARSNSKNIILPTIIHESEISSFGVSAPTTSTTITLALGDSLALAVADELHAAAGLQTPAIFASNHPGGAIGAALKPASKPERRMADLATVVSQVPIATRRPGHELLCFDVLLTAVRSPRGFVRTTSHHMVGPRRIQHLTNPEAPIEDLEDQYGRVVVEQTDWISVLGTISVEECTTWIHQMRNEGAGRGKDFLKRGTLLGIVDYNNEVTGVVEIEELLGEGLE</sequence>
<evidence type="ECO:0000256" key="1">
    <source>
        <dbReference type="SAM" id="MobiDB-lite"/>
    </source>
</evidence>
<evidence type="ECO:0000259" key="2">
    <source>
        <dbReference type="PROSITE" id="PS51464"/>
    </source>
</evidence>
<dbReference type="EMBL" id="KN846953">
    <property type="protein sequence ID" value="KIV80705.1"/>
    <property type="molecule type" value="Genomic_DNA"/>
</dbReference>
<dbReference type="PANTHER" id="PTHR38418:SF2">
    <property type="entry name" value="SUGAR ISOMERASE, KPSF_GUTQ (AFU_ORTHOLOGUE AFUA_6G08860)"/>
    <property type="match status" value="1"/>
</dbReference>
<dbReference type="STRING" id="1016849.A0A0D1VWP2"/>
<dbReference type="GO" id="GO:1901135">
    <property type="term" value="P:carbohydrate derivative metabolic process"/>
    <property type="evidence" value="ECO:0007669"/>
    <property type="project" value="InterPro"/>
</dbReference>
<organism evidence="3 4">
    <name type="scientific">Exophiala sideris</name>
    <dbReference type="NCBI Taxonomy" id="1016849"/>
    <lineage>
        <taxon>Eukaryota</taxon>
        <taxon>Fungi</taxon>
        <taxon>Dikarya</taxon>
        <taxon>Ascomycota</taxon>
        <taxon>Pezizomycotina</taxon>
        <taxon>Eurotiomycetes</taxon>
        <taxon>Chaetothyriomycetidae</taxon>
        <taxon>Chaetothyriales</taxon>
        <taxon>Herpotrichiellaceae</taxon>
        <taxon>Exophiala</taxon>
    </lineage>
</organism>